<feature type="compositionally biased region" description="Basic and acidic residues" evidence="1">
    <location>
        <begin position="362"/>
        <end position="373"/>
    </location>
</feature>
<protein>
    <submittedName>
        <fullName evidence="3">Uncharacterized protein</fullName>
    </submittedName>
</protein>
<evidence type="ECO:0000256" key="2">
    <source>
        <dbReference type="SAM" id="Phobius"/>
    </source>
</evidence>
<evidence type="ECO:0000256" key="1">
    <source>
        <dbReference type="SAM" id="MobiDB-lite"/>
    </source>
</evidence>
<keyword evidence="2" id="KW-0812">Transmembrane</keyword>
<dbReference type="AlphaFoldDB" id="A0A1N6ECC8"/>
<feature type="transmembrane region" description="Helical" evidence="2">
    <location>
        <begin position="52"/>
        <end position="72"/>
    </location>
</feature>
<dbReference type="OrthoDB" id="9101999at2"/>
<organism evidence="3 4">
    <name type="scientific">Paraburkholderia phenazinium</name>
    <dbReference type="NCBI Taxonomy" id="60549"/>
    <lineage>
        <taxon>Bacteria</taxon>
        <taxon>Pseudomonadati</taxon>
        <taxon>Pseudomonadota</taxon>
        <taxon>Betaproteobacteria</taxon>
        <taxon>Burkholderiales</taxon>
        <taxon>Burkholderiaceae</taxon>
        <taxon>Paraburkholderia</taxon>
    </lineage>
</organism>
<keyword evidence="2" id="KW-0472">Membrane</keyword>
<feature type="transmembrane region" description="Helical" evidence="2">
    <location>
        <begin position="251"/>
        <end position="270"/>
    </location>
</feature>
<gene>
    <name evidence="3" type="ORF">SAMN05444168_0448</name>
</gene>
<accession>A0A1N6ECC8</accession>
<reference evidence="3 4" key="1">
    <citation type="submission" date="2016-11" db="EMBL/GenBank/DDBJ databases">
        <authorList>
            <person name="Jaros S."/>
            <person name="Januszkiewicz K."/>
            <person name="Wedrychowicz H."/>
        </authorList>
    </citation>
    <scope>NUCLEOTIDE SEQUENCE [LARGE SCALE GENOMIC DNA]</scope>
    <source>
        <strain evidence="3 4">GAS86</strain>
    </source>
</reference>
<evidence type="ECO:0000313" key="3">
    <source>
        <dbReference type="EMBL" id="SIN80692.1"/>
    </source>
</evidence>
<feature type="transmembrane region" description="Helical" evidence="2">
    <location>
        <begin position="218"/>
        <end position="239"/>
    </location>
</feature>
<keyword evidence="2" id="KW-1133">Transmembrane helix</keyword>
<feature type="compositionally biased region" description="Polar residues" evidence="1">
    <location>
        <begin position="123"/>
        <end position="136"/>
    </location>
</feature>
<dbReference type="EMBL" id="FSRM01000001">
    <property type="protein sequence ID" value="SIN80692.1"/>
    <property type="molecule type" value="Genomic_DNA"/>
</dbReference>
<sequence length="373" mass="42103">MYSGLAKLLDKPFVMGFFLPSLLGILGFLFANSDRRIFLTWLQNAFSGTAEFGGLAVIIGSAWVFSVLLMALNTQAYRLLEGYYWPWTTKWAKHGQNTSRASLRRAADLLSKKHDYEEAKANNARSSGLESSQAKQARTKASRAYGAYLKANERRWALYPENPNDVLGTRFGNVIRAFETYPTYAYGVDSISVWPRLQCLISKEYQVLIGDARSTVDFMVCSTLLFCAVGLYTTGRAIILWMNHTPDSSHLTLFLLRNAAISIVIARLCYGRAVASAQQWGEYVKGAFDLYLPALAQQLGYALPRDAAARRMFWSDWSSQFRFFEAVDDAAWKPVFTVDTENESQSKSKSDEDKESEDEQIDEARPKEKPVRP</sequence>
<feature type="region of interest" description="Disordered" evidence="1">
    <location>
        <begin position="119"/>
        <end position="138"/>
    </location>
</feature>
<proteinExistence type="predicted"/>
<feature type="transmembrane region" description="Helical" evidence="2">
    <location>
        <begin position="12"/>
        <end position="32"/>
    </location>
</feature>
<dbReference type="Proteomes" id="UP000184693">
    <property type="component" value="Unassembled WGS sequence"/>
</dbReference>
<evidence type="ECO:0000313" key="4">
    <source>
        <dbReference type="Proteomes" id="UP000184693"/>
    </source>
</evidence>
<dbReference type="RefSeq" id="WP_074262781.1">
    <property type="nucleotide sequence ID" value="NZ_FSRM01000001.1"/>
</dbReference>
<feature type="region of interest" description="Disordered" evidence="1">
    <location>
        <begin position="338"/>
        <end position="373"/>
    </location>
</feature>
<name>A0A1N6ECC8_9BURK</name>